<dbReference type="Proteomes" id="UP000095591">
    <property type="component" value="Unassembled WGS sequence"/>
</dbReference>
<evidence type="ECO:0000313" key="2">
    <source>
        <dbReference type="Proteomes" id="UP000095591"/>
    </source>
</evidence>
<name>A0A173V5A2_PARDI</name>
<dbReference type="AlphaFoldDB" id="A0A173V5A2"/>
<sequence>MCYLFVLLALNTSKIIILAYHTRNGLTVVLILNTSQLHCNIVKVKPLFLAFNFSNTYLLILQKPVKYAMLC</sequence>
<dbReference type="EMBL" id="CYXP01000006">
    <property type="protein sequence ID" value="CUN22453.1"/>
    <property type="molecule type" value="Genomic_DNA"/>
</dbReference>
<reference evidence="1 2" key="1">
    <citation type="submission" date="2015-09" db="EMBL/GenBank/DDBJ databases">
        <authorList>
            <consortium name="Pathogen Informatics"/>
        </authorList>
    </citation>
    <scope>NUCLEOTIDE SEQUENCE [LARGE SCALE GENOMIC DNA]</scope>
    <source>
        <strain evidence="1 2">2789STDY5608872</strain>
    </source>
</reference>
<accession>A0A173V5A2</accession>
<evidence type="ECO:0000313" key="1">
    <source>
        <dbReference type="EMBL" id="CUN22453.1"/>
    </source>
</evidence>
<proteinExistence type="predicted"/>
<gene>
    <name evidence="1" type="ORF">ERS852429_02652</name>
</gene>
<protein>
    <submittedName>
        <fullName evidence="1">Uncharacterized protein</fullName>
    </submittedName>
</protein>
<organism evidence="1 2">
    <name type="scientific">Parabacteroides distasonis</name>
    <dbReference type="NCBI Taxonomy" id="823"/>
    <lineage>
        <taxon>Bacteria</taxon>
        <taxon>Pseudomonadati</taxon>
        <taxon>Bacteroidota</taxon>
        <taxon>Bacteroidia</taxon>
        <taxon>Bacteroidales</taxon>
        <taxon>Tannerellaceae</taxon>
        <taxon>Parabacteroides</taxon>
    </lineage>
</organism>